<keyword evidence="5" id="KW-0804">Transcription</keyword>
<keyword evidence="4" id="KW-0548">Nucleotidyltransferase</keyword>
<evidence type="ECO:0000256" key="3">
    <source>
        <dbReference type="ARBA" id="ARBA00022679"/>
    </source>
</evidence>
<evidence type="ECO:0000256" key="5">
    <source>
        <dbReference type="ARBA" id="ARBA00023163"/>
    </source>
</evidence>
<feature type="non-terminal residue" evidence="8">
    <location>
        <position position="297"/>
    </location>
</feature>
<dbReference type="InterPro" id="IPR007080">
    <property type="entry name" value="RNA_pol_Rpb1_1"/>
</dbReference>
<dbReference type="GO" id="GO:0003677">
    <property type="term" value="F:DNA binding"/>
    <property type="evidence" value="ECO:0007669"/>
    <property type="project" value="InterPro"/>
</dbReference>
<feature type="non-terminal residue" evidence="8">
    <location>
        <position position="1"/>
    </location>
</feature>
<dbReference type="PANTHER" id="PTHR19376:SF54">
    <property type="entry name" value="DNA-DIRECTED RNA POLYMERASE SUBUNIT BETA"/>
    <property type="match status" value="1"/>
</dbReference>
<organism evidence="8">
    <name type="scientific">marine sediment metagenome</name>
    <dbReference type="NCBI Taxonomy" id="412755"/>
    <lineage>
        <taxon>unclassified sequences</taxon>
        <taxon>metagenomes</taxon>
        <taxon>ecological metagenomes</taxon>
    </lineage>
</organism>
<dbReference type="Gene3D" id="2.40.40.20">
    <property type="match status" value="1"/>
</dbReference>
<dbReference type="Pfam" id="PF04997">
    <property type="entry name" value="RNA_pol_Rpb1_1"/>
    <property type="match status" value="1"/>
</dbReference>
<dbReference type="InterPro" id="IPR000722">
    <property type="entry name" value="RNA_pol_asu"/>
</dbReference>
<evidence type="ECO:0000256" key="2">
    <source>
        <dbReference type="ARBA" id="ARBA00022478"/>
    </source>
</evidence>
<feature type="domain" description="RNA polymerase N-terminal" evidence="7">
    <location>
        <begin position="144"/>
        <end position="297"/>
    </location>
</feature>
<gene>
    <name evidence="8" type="ORF">S03H2_29016</name>
</gene>
<dbReference type="Pfam" id="PF00623">
    <property type="entry name" value="RNA_pol_Rpb1_2"/>
    <property type="match status" value="1"/>
</dbReference>
<name>X1ISS8_9ZZZZ</name>
<dbReference type="PANTHER" id="PTHR19376">
    <property type="entry name" value="DNA-DIRECTED RNA POLYMERASE"/>
    <property type="match status" value="1"/>
</dbReference>
<keyword evidence="3" id="KW-0808">Transferase</keyword>
<comment type="catalytic activity">
    <reaction evidence="6">
        <text>RNA(n) + a ribonucleoside 5'-triphosphate = RNA(n+1) + diphosphate</text>
        <dbReference type="Rhea" id="RHEA:21248"/>
        <dbReference type="Rhea" id="RHEA-COMP:14527"/>
        <dbReference type="Rhea" id="RHEA-COMP:17342"/>
        <dbReference type="ChEBI" id="CHEBI:33019"/>
        <dbReference type="ChEBI" id="CHEBI:61557"/>
        <dbReference type="ChEBI" id="CHEBI:140395"/>
        <dbReference type="EC" id="2.7.7.6"/>
    </reaction>
</comment>
<protein>
    <recommendedName>
        <fullName evidence="1">DNA-directed RNA polymerase</fullName>
        <ecNumber evidence="1">2.7.7.6</ecNumber>
    </recommendedName>
</protein>
<comment type="caution">
    <text evidence="8">The sequence shown here is derived from an EMBL/GenBank/DDBJ whole genome shotgun (WGS) entry which is preliminary data.</text>
</comment>
<dbReference type="GO" id="GO:0000428">
    <property type="term" value="C:DNA-directed RNA polymerase complex"/>
    <property type="evidence" value="ECO:0007669"/>
    <property type="project" value="UniProtKB-KW"/>
</dbReference>
<evidence type="ECO:0000256" key="1">
    <source>
        <dbReference type="ARBA" id="ARBA00012418"/>
    </source>
</evidence>
<sequence>VEVTSSKVRRERMGHVELAAPVAHIWYTKNYLPLLLGLKKNELERVIYFISYLVVDPGETPLKKLQILDEEEYQRYKNLYGEGSFQAGAGTEVILNMLEEMKIEHLKDELKEELLQERSKGKRLKLIRRLQVVENFLRSGNRPEWMILKIVPVIPPDFRPMVQLESGIFANSDLNDLYRRIINRNNRLKYLLDIGAPQIIIQNEKKMLQQSVDALFENEKLPQPILGAGGRPLKSLSEIIKGKQGRFRQNLLGKRVDYSGRAVIVPGPDLKIYQCGLPESMALELFRPFVLSEILRG</sequence>
<reference evidence="8" key="1">
    <citation type="journal article" date="2014" name="Front. Microbiol.">
        <title>High frequency of phylogenetically diverse reductive dehalogenase-homologous genes in deep subseafloor sedimentary metagenomes.</title>
        <authorList>
            <person name="Kawai M."/>
            <person name="Futagami T."/>
            <person name="Toyoda A."/>
            <person name="Takaki Y."/>
            <person name="Nishi S."/>
            <person name="Hori S."/>
            <person name="Arai W."/>
            <person name="Tsubouchi T."/>
            <person name="Morono Y."/>
            <person name="Uchiyama I."/>
            <person name="Ito T."/>
            <person name="Fujiyama A."/>
            <person name="Inagaki F."/>
            <person name="Takami H."/>
        </authorList>
    </citation>
    <scope>NUCLEOTIDE SEQUENCE</scope>
    <source>
        <strain evidence="8">Expedition CK06-06</strain>
    </source>
</reference>
<evidence type="ECO:0000313" key="8">
    <source>
        <dbReference type="EMBL" id="GAH60578.1"/>
    </source>
</evidence>
<keyword evidence="2" id="KW-0240">DNA-directed RNA polymerase</keyword>
<accession>X1ISS8</accession>
<dbReference type="EMBL" id="BARU01017496">
    <property type="protein sequence ID" value="GAH60578.1"/>
    <property type="molecule type" value="Genomic_DNA"/>
</dbReference>
<evidence type="ECO:0000256" key="4">
    <source>
        <dbReference type="ARBA" id="ARBA00022695"/>
    </source>
</evidence>
<dbReference type="SUPFAM" id="SSF64484">
    <property type="entry name" value="beta and beta-prime subunits of DNA dependent RNA-polymerase"/>
    <property type="match status" value="1"/>
</dbReference>
<dbReference type="EC" id="2.7.7.6" evidence="1"/>
<evidence type="ECO:0000259" key="7">
    <source>
        <dbReference type="SMART" id="SM00663"/>
    </source>
</evidence>
<dbReference type="GO" id="GO:0003899">
    <property type="term" value="F:DNA-directed RNA polymerase activity"/>
    <property type="evidence" value="ECO:0007669"/>
    <property type="project" value="UniProtKB-EC"/>
</dbReference>
<dbReference type="InterPro" id="IPR006592">
    <property type="entry name" value="RNA_pol_N"/>
</dbReference>
<dbReference type="GO" id="GO:0006351">
    <property type="term" value="P:DNA-templated transcription"/>
    <property type="evidence" value="ECO:0007669"/>
    <property type="project" value="InterPro"/>
</dbReference>
<dbReference type="SMART" id="SM00663">
    <property type="entry name" value="RPOLA_N"/>
    <property type="match status" value="1"/>
</dbReference>
<evidence type="ECO:0000256" key="6">
    <source>
        <dbReference type="ARBA" id="ARBA00048552"/>
    </source>
</evidence>
<proteinExistence type="predicted"/>
<dbReference type="AlphaFoldDB" id="X1ISS8"/>
<dbReference type="InterPro" id="IPR045867">
    <property type="entry name" value="DNA-dir_RpoC_beta_prime"/>
</dbReference>